<reference evidence="2 3" key="1">
    <citation type="journal article" date="2013" name="Genome Announc.">
        <title>Draft Genome Sequence of the Cellulolytic, Mesophilic, Anaerobic Bacterium Clostridium termitidis Strain CT1112 (DSM 5398).</title>
        <authorList>
            <person name="Lal S."/>
            <person name="Ramachandran U."/>
            <person name="Zhang X."/>
            <person name="Munir R."/>
            <person name="Sparling R."/>
            <person name="Levin D.B."/>
        </authorList>
    </citation>
    <scope>NUCLEOTIDE SEQUENCE [LARGE SCALE GENOMIC DNA]</scope>
    <source>
        <strain evidence="2 3">CT1112</strain>
    </source>
</reference>
<keyword evidence="3" id="KW-1185">Reference proteome</keyword>
<evidence type="ECO:0000313" key="3">
    <source>
        <dbReference type="Proteomes" id="UP000014155"/>
    </source>
</evidence>
<name>S0FI28_RUMCE</name>
<proteinExistence type="predicted"/>
<sequence>MGDIREPNLRDVNLYRLIYGIQLTPQQIISTFDDKLYEEFISCWLIDCVSKSYNELDRKYEEIGHLGGAGDKGRDVVAIVNMDDGTWDNYQCKHYKGSLAPVDIYCEIGKVIYYTYKKEYTIPRSYYFVAPKNIGTKLNDMLNNPDELRKNLVENWDSYCKDNITKKEKIKLEGEIEEYINNFDFSIFKGKGTAAILSEFEKSRFYPAFFGGGFSKPRPLDRIPERAIQPNEDIYIKRLIEAYSDALGFKINGINELEKYTKEYTHFKDQRICFYKAESLKDYANESLPSEEIYDEFKSIIHDAIIDTINDDYDNGYVCIKETLKEVQRIDLSCNILGQVTRPADRKGVCHQLANEEKVRWVKQDGE</sequence>
<feature type="domain" description="ABC-three component systems C-terminal" evidence="1">
    <location>
        <begin position="232"/>
        <end position="361"/>
    </location>
</feature>
<dbReference type="Proteomes" id="UP000014155">
    <property type="component" value="Unassembled WGS sequence"/>
</dbReference>
<dbReference type="eggNOG" id="ENOG502Z9QP">
    <property type="taxonomic scope" value="Bacteria"/>
</dbReference>
<dbReference type="AlphaFoldDB" id="S0FI28"/>
<dbReference type="Pfam" id="PF20282">
    <property type="entry name" value="CTD6"/>
    <property type="match status" value="1"/>
</dbReference>
<evidence type="ECO:0000259" key="1">
    <source>
        <dbReference type="Pfam" id="PF20282"/>
    </source>
</evidence>
<dbReference type="InterPro" id="IPR046914">
    <property type="entry name" value="ABC-3C_CTD6"/>
</dbReference>
<dbReference type="EMBL" id="AORV01000040">
    <property type="protein sequence ID" value="EMS71232.1"/>
    <property type="molecule type" value="Genomic_DNA"/>
</dbReference>
<dbReference type="PATRIC" id="fig|1195236.3.peg.3203"/>
<accession>S0FI28</accession>
<dbReference type="STRING" id="1195236.CTER_2885"/>
<comment type="caution">
    <text evidence="2">The sequence shown here is derived from an EMBL/GenBank/DDBJ whole genome shotgun (WGS) entry which is preliminary data.</text>
</comment>
<gene>
    <name evidence="2" type="ORF">CTER_2885</name>
</gene>
<evidence type="ECO:0000313" key="2">
    <source>
        <dbReference type="EMBL" id="EMS71232.1"/>
    </source>
</evidence>
<protein>
    <recommendedName>
        <fullName evidence="1">ABC-three component systems C-terminal domain-containing protein</fullName>
    </recommendedName>
</protein>
<organism evidence="2 3">
    <name type="scientific">Ruminiclostridium cellobioparum subsp. termitidis CT1112</name>
    <dbReference type="NCBI Taxonomy" id="1195236"/>
    <lineage>
        <taxon>Bacteria</taxon>
        <taxon>Bacillati</taxon>
        <taxon>Bacillota</taxon>
        <taxon>Clostridia</taxon>
        <taxon>Eubacteriales</taxon>
        <taxon>Oscillospiraceae</taxon>
        <taxon>Ruminiclostridium</taxon>
    </lineage>
</organism>
<dbReference type="RefSeq" id="WP_004626722.1">
    <property type="nucleotide sequence ID" value="NZ_AORV01000040.1"/>
</dbReference>